<dbReference type="CDD" id="cd01647">
    <property type="entry name" value="RT_LTR"/>
    <property type="match status" value="1"/>
</dbReference>
<dbReference type="InterPro" id="IPR053134">
    <property type="entry name" value="RNA-dir_DNA_polymerase"/>
</dbReference>
<evidence type="ECO:0000313" key="2">
    <source>
        <dbReference type="EMBL" id="CAN63957.1"/>
    </source>
</evidence>
<dbReference type="AlphaFoldDB" id="A5BXA0"/>
<dbReference type="InterPro" id="IPR043128">
    <property type="entry name" value="Rev_trsase/Diguanyl_cyclase"/>
</dbReference>
<dbReference type="PANTHER" id="PTHR24559:SF431">
    <property type="entry name" value="RNA-DIRECTED DNA POLYMERASE HOMOLOG"/>
    <property type="match status" value="1"/>
</dbReference>
<dbReference type="Gene3D" id="3.30.70.270">
    <property type="match status" value="2"/>
</dbReference>
<evidence type="ECO:0000259" key="1">
    <source>
        <dbReference type="Pfam" id="PF00078"/>
    </source>
</evidence>
<dbReference type="PANTHER" id="PTHR24559">
    <property type="entry name" value="TRANSPOSON TY3-I GAG-POL POLYPROTEIN"/>
    <property type="match status" value="1"/>
</dbReference>
<proteinExistence type="predicted"/>
<feature type="domain" description="Reverse transcriptase" evidence="1">
    <location>
        <begin position="8"/>
        <end position="86"/>
    </location>
</feature>
<organism evidence="2">
    <name type="scientific">Vitis vinifera</name>
    <name type="common">Grape</name>
    <dbReference type="NCBI Taxonomy" id="29760"/>
    <lineage>
        <taxon>Eukaryota</taxon>
        <taxon>Viridiplantae</taxon>
        <taxon>Streptophyta</taxon>
        <taxon>Embryophyta</taxon>
        <taxon>Tracheophyta</taxon>
        <taxon>Spermatophyta</taxon>
        <taxon>Magnoliopsida</taxon>
        <taxon>eudicotyledons</taxon>
        <taxon>Gunneridae</taxon>
        <taxon>Pentapetalae</taxon>
        <taxon>rosids</taxon>
        <taxon>Vitales</taxon>
        <taxon>Vitaceae</taxon>
        <taxon>Viteae</taxon>
        <taxon>Vitis</taxon>
    </lineage>
</organism>
<accession>A5BXA0</accession>
<dbReference type="Pfam" id="PF00078">
    <property type="entry name" value="RVT_1"/>
    <property type="match status" value="1"/>
</dbReference>
<dbReference type="InterPro" id="IPR000477">
    <property type="entry name" value="RT_dom"/>
</dbReference>
<dbReference type="Gene3D" id="3.10.10.10">
    <property type="entry name" value="HIV Type 1 Reverse Transcriptase, subunit A, domain 1"/>
    <property type="match status" value="1"/>
</dbReference>
<reference evidence="2" key="1">
    <citation type="journal article" date="2007" name="PLoS ONE">
        <title>The first genome sequence of an elite grapevine cultivar (Pinot noir Vitis vinifera L.): coping with a highly heterozygous genome.</title>
        <authorList>
            <person name="Velasco R."/>
            <person name="Zharkikh A."/>
            <person name="Troggio M."/>
            <person name="Cartwright D.A."/>
            <person name="Cestaro A."/>
            <person name="Pruss D."/>
            <person name="Pindo M."/>
            <person name="FitzGerald L.M."/>
            <person name="Vezzulli S."/>
            <person name="Reid J."/>
            <person name="Malacarne G."/>
            <person name="Iliev D."/>
            <person name="Coppola G."/>
            <person name="Wardell B."/>
            <person name="Micheletti D."/>
            <person name="Macalma T."/>
            <person name="Facci M."/>
            <person name="Mitchell J.T."/>
            <person name="Perazzolli M."/>
            <person name="Eldredge G."/>
            <person name="Gatto P."/>
            <person name="Oyzerski R."/>
            <person name="Moretto M."/>
            <person name="Gutin N."/>
            <person name="Stefanini M."/>
            <person name="Chen Y."/>
            <person name="Segala C."/>
            <person name="Davenport C."/>
            <person name="Dematte L."/>
            <person name="Mraz A."/>
            <person name="Battilana J."/>
            <person name="Stormo K."/>
            <person name="Costa F."/>
            <person name="Tao Q."/>
            <person name="Si-Ammour A."/>
            <person name="Harkins T."/>
            <person name="Lackey A."/>
            <person name="Perbost C."/>
            <person name="Taillon B."/>
            <person name="Stella A."/>
            <person name="Solovyev V."/>
            <person name="Fawcett J.A."/>
            <person name="Sterck L."/>
            <person name="Vandepoele K."/>
            <person name="Grando S.M."/>
            <person name="Toppo S."/>
            <person name="Moser C."/>
            <person name="Lanchbury J."/>
            <person name="Bogden R."/>
            <person name="Skolnick M."/>
            <person name="Sgaramella V."/>
            <person name="Bhatnagar S.K."/>
            <person name="Fontana P."/>
            <person name="Gutin A."/>
            <person name="Van de Peer Y."/>
            <person name="Salamini F."/>
            <person name="Viola R."/>
        </authorList>
    </citation>
    <scope>NUCLEOTIDE SEQUENCE</scope>
</reference>
<name>A5BXA0_VITVI</name>
<dbReference type="InterPro" id="IPR043502">
    <property type="entry name" value="DNA/RNA_pol_sf"/>
</dbReference>
<gene>
    <name evidence="2" type="ORF">VITISV_041901</name>
</gene>
<protein>
    <recommendedName>
        <fullName evidence="1">Reverse transcriptase domain-containing protein</fullName>
    </recommendedName>
</protein>
<sequence>MAFAMPNGLHCYKVMSFGLKNVGATYQRLMIKIFKPLIGWTAKVYINDIVVKNKTQSEHAQDLEETFHLIRAYNMKLNPTKCAFGVNAVVLETLIPNSKKLQHFVGRLAALGRFIACFTCKSRPFFLTLKGASVTSWTDEYRRAFDEVKRYLTQPPILSSLIR</sequence>
<dbReference type="EMBL" id="AM474545">
    <property type="protein sequence ID" value="CAN63957.1"/>
    <property type="molecule type" value="Genomic_DNA"/>
</dbReference>
<dbReference type="SUPFAM" id="SSF56672">
    <property type="entry name" value="DNA/RNA polymerases"/>
    <property type="match status" value="1"/>
</dbReference>